<dbReference type="EMBL" id="PKPP01000396">
    <property type="protein sequence ID" value="PWA93306.1"/>
    <property type="molecule type" value="Genomic_DNA"/>
</dbReference>
<evidence type="ECO:0000313" key="2">
    <source>
        <dbReference type="Proteomes" id="UP000245207"/>
    </source>
</evidence>
<proteinExistence type="predicted"/>
<sequence length="78" mass="8795">MAKRWGNVDIGVIVCGPPTLRACVAKECRSKNFGRRSSNPVFHFNSHSFDLNLSSWSTKEGKKTEEIMLTGGEKTKWH</sequence>
<organism evidence="1 2">
    <name type="scientific">Artemisia annua</name>
    <name type="common">Sweet wormwood</name>
    <dbReference type="NCBI Taxonomy" id="35608"/>
    <lineage>
        <taxon>Eukaryota</taxon>
        <taxon>Viridiplantae</taxon>
        <taxon>Streptophyta</taxon>
        <taxon>Embryophyta</taxon>
        <taxon>Tracheophyta</taxon>
        <taxon>Spermatophyta</taxon>
        <taxon>Magnoliopsida</taxon>
        <taxon>eudicotyledons</taxon>
        <taxon>Gunneridae</taxon>
        <taxon>Pentapetalae</taxon>
        <taxon>asterids</taxon>
        <taxon>campanulids</taxon>
        <taxon>Asterales</taxon>
        <taxon>Asteraceae</taxon>
        <taxon>Asteroideae</taxon>
        <taxon>Anthemideae</taxon>
        <taxon>Artemisiinae</taxon>
        <taxon>Artemisia</taxon>
    </lineage>
</organism>
<protein>
    <submittedName>
        <fullName evidence="1">Ferric reductase, NAD binding domain-containing protein</fullName>
    </submittedName>
</protein>
<evidence type="ECO:0000313" key="1">
    <source>
        <dbReference type="EMBL" id="PWA93306.1"/>
    </source>
</evidence>
<dbReference type="STRING" id="35608.A0A2U1Q5M1"/>
<name>A0A2U1Q5M1_ARTAN</name>
<dbReference type="InterPro" id="IPR039261">
    <property type="entry name" value="FNR_nucleotide-bd"/>
</dbReference>
<dbReference type="Proteomes" id="UP000245207">
    <property type="component" value="Unassembled WGS sequence"/>
</dbReference>
<accession>A0A2U1Q5M1</accession>
<dbReference type="AlphaFoldDB" id="A0A2U1Q5M1"/>
<comment type="caution">
    <text evidence="1">The sequence shown here is derived from an EMBL/GenBank/DDBJ whole genome shotgun (WGS) entry which is preliminary data.</text>
</comment>
<keyword evidence="2" id="KW-1185">Reference proteome</keyword>
<dbReference type="Gene3D" id="3.40.50.80">
    <property type="entry name" value="Nucleotide-binding domain of ferredoxin-NADP reductase (FNR) module"/>
    <property type="match status" value="1"/>
</dbReference>
<gene>
    <name evidence="1" type="ORF">CTI12_AA071450</name>
</gene>
<dbReference type="OrthoDB" id="167398at2759"/>
<reference evidence="1 2" key="1">
    <citation type="journal article" date="2018" name="Mol. Plant">
        <title>The genome of Artemisia annua provides insight into the evolution of Asteraceae family and artemisinin biosynthesis.</title>
        <authorList>
            <person name="Shen Q."/>
            <person name="Zhang L."/>
            <person name="Liao Z."/>
            <person name="Wang S."/>
            <person name="Yan T."/>
            <person name="Shi P."/>
            <person name="Liu M."/>
            <person name="Fu X."/>
            <person name="Pan Q."/>
            <person name="Wang Y."/>
            <person name="Lv Z."/>
            <person name="Lu X."/>
            <person name="Zhang F."/>
            <person name="Jiang W."/>
            <person name="Ma Y."/>
            <person name="Chen M."/>
            <person name="Hao X."/>
            <person name="Li L."/>
            <person name="Tang Y."/>
            <person name="Lv G."/>
            <person name="Zhou Y."/>
            <person name="Sun X."/>
            <person name="Brodelius P.E."/>
            <person name="Rose J.K.C."/>
            <person name="Tang K."/>
        </authorList>
    </citation>
    <scope>NUCLEOTIDE SEQUENCE [LARGE SCALE GENOMIC DNA]</scope>
    <source>
        <strain evidence="2">cv. Huhao1</strain>
        <tissue evidence="1">Leaf</tissue>
    </source>
</reference>